<proteinExistence type="predicted"/>
<protein>
    <submittedName>
        <fullName evidence="1">Uncharacterized protein</fullName>
    </submittedName>
</protein>
<organism evidence="1 2">
    <name type="scientific">Atta colombica</name>
    <dbReference type="NCBI Taxonomy" id="520822"/>
    <lineage>
        <taxon>Eukaryota</taxon>
        <taxon>Metazoa</taxon>
        <taxon>Ecdysozoa</taxon>
        <taxon>Arthropoda</taxon>
        <taxon>Hexapoda</taxon>
        <taxon>Insecta</taxon>
        <taxon>Pterygota</taxon>
        <taxon>Neoptera</taxon>
        <taxon>Endopterygota</taxon>
        <taxon>Hymenoptera</taxon>
        <taxon>Apocrita</taxon>
        <taxon>Aculeata</taxon>
        <taxon>Formicoidea</taxon>
        <taxon>Formicidae</taxon>
        <taxon>Myrmicinae</taxon>
        <taxon>Atta</taxon>
    </lineage>
</organism>
<dbReference type="AlphaFoldDB" id="A0A151I472"/>
<reference evidence="1 2" key="1">
    <citation type="submission" date="2015-09" db="EMBL/GenBank/DDBJ databases">
        <title>Atta colombica WGS genome.</title>
        <authorList>
            <person name="Nygaard S."/>
            <person name="Hu H."/>
            <person name="Boomsma J."/>
            <person name="Zhang G."/>
        </authorList>
    </citation>
    <scope>NUCLEOTIDE SEQUENCE [LARGE SCALE GENOMIC DNA]</scope>
    <source>
        <strain evidence="1">Treedump-2</strain>
        <tissue evidence="1">Whole body</tissue>
    </source>
</reference>
<keyword evidence="2" id="KW-1185">Reference proteome</keyword>
<sequence>MNEATYLCFVCINEPVSAIFQDFRYYSQYRNLLCQKFALSLNGKDDTIFLKDSNISIVQNIIKGNHNYVVIKRFLEVENFFHTLVTSSEEIYYCSSLSDELIVINFD</sequence>
<dbReference type="EMBL" id="KQ976460">
    <property type="protein sequence ID" value="KYM84745.1"/>
    <property type="molecule type" value="Genomic_DNA"/>
</dbReference>
<dbReference type="Proteomes" id="UP000078540">
    <property type="component" value="Unassembled WGS sequence"/>
</dbReference>
<name>A0A151I472_9HYME</name>
<evidence type="ECO:0000313" key="1">
    <source>
        <dbReference type="EMBL" id="KYM84745.1"/>
    </source>
</evidence>
<evidence type="ECO:0000313" key="2">
    <source>
        <dbReference type="Proteomes" id="UP000078540"/>
    </source>
</evidence>
<gene>
    <name evidence="1" type="ORF">ALC53_05058</name>
</gene>
<accession>A0A151I472</accession>